<accession>A0A1I8FNU5</accession>
<feature type="compositionally biased region" description="Basic residues" evidence="2">
    <location>
        <begin position="410"/>
        <end position="422"/>
    </location>
</feature>
<evidence type="ECO:0000259" key="3">
    <source>
        <dbReference type="Pfam" id="PF02731"/>
    </source>
</evidence>
<dbReference type="PANTHER" id="PTHR12096">
    <property type="entry name" value="NUCLEAR PROTEIN SKIP-RELATED"/>
    <property type="match status" value="1"/>
</dbReference>
<feature type="region of interest" description="Disordered" evidence="2">
    <location>
        <begin position="148"/>
        <end position="208"/>
    </location>
</feature>
<dbReference type="InterPro" id="IPR004015">
    <property type="entry name" value="SKI-int_prot_SKIP_SNW-dom"/>
</dbReference>
<organism evidence="4 5">
    <name type="scientific">Macrostomum lignano</name>
    <dbReference type="NCBI Taxonomy" id="282301"/>
    <lineage>
        <taxon>Eukaryota</taxon>
        <taxon>Metazoa</taxon>
        <taxon>Spiralia</taxon>
        <taxon>Lophotrochozoa</taxon>
        <taxon>Platyhelminthes</taxon>
        <taxon>Rhabditophora</taxon>
        <taxon>Macrostomorpha</taxon>
        <taxon>Macrostomida</taxon>
        <taxon>Macrostomidae</taxon>
        <taxon>Macrostomum</taxon>
    </lineage>
</organism>
<dbReference type="GO" id="GO:0000398">
    <property type="term" value="P:mRNA splicing, via spliceosome"/>
    <property type="evidence" value="ECO:0007669"/>
    <property type="project" value="InterPro"/>
</dbReference>
<dbReference type="Proteomes" id="UP000095280">
    <property type="component" value="Unplaced"/>
</dbReference>
<comment type="similarity">
    <text evidence="1">Belongs to the SNW family.</text>
</comment>
<feature type="compositionally biased region" description="Basic and acidic residues" evidence="2">
    <location>
        <begin position="191"/>
        <end position="203"/>
    </location>
</feature>
<feature type="domain" description="SKI-interacting protein SKIP SNW" evidence="3">
    <location>
        <begin position="226"/>
        <end position="288"/>
    </location>
</feature>
<name>A0A1I8FNU5_9PLAT</name>
<evidence type="ECO:0000313" key="4">
    <source>
        <dbReference type="Proteomes" id="UP000095280"/>
    </source>
</evidence>
<reference evidence="5" key="1">
    <citation type="submission" date="2016-11" db="UniProtKB">
        <authorList>
            <consortium name="WormBaseParasite"/>
        </authorList>
    </citation>
    <scope>IDENTIFICATION</scope>
</reference>
<dbReference type="GO" id="GO:0005681">
    <property type="term" value="C:spliceosomal complex"/>
    <property type="evidence" value="ECO:0007669"/>
    <property type="project" value="InterPro"/>
</dbReference>
<feature type="compositionally biased region" description="Basic and acidic residues" evidence="2">
    <location>
        <begin position="457"/>
        <end position="482"/>
    </location>
</feature>
<evidence type="ECO:0000313" key="5">
    <source>
        <dbReference type="WBParaSite" id="maker-unitig_42577-snap-gene-0.3-mRNA-1"/>
    </source>
</evidence>
<feature type="region of interest" description="Disordered" evidence="2">
    <location>
        <begin position="1"/>
        <end position="37"/>
    </location>
</feature>
<dbReference type="AlphaFoldDB" id="A0A1I8FNU5"/>
<evidence type="ECO:0000256" key="2">
    <source>
        <dbReference type="SAM" id="MobiDB-lite"/>
    </source>
</evidence>
<keyword evidence="4" id="KW-1185">Reference proteome</keyword>
<protein>
    <submittedName>
        <fullName evidence="5">SKIP_SNW domain-containing protein</fullName>
    </submittedName>
</protein>
<dbReference type="Pfam" id="PF02731">
    <property type="entry name" value="SKIP_SNW"/>
    <property type="match status" value="1"/>
</dbReference>
<sequence>VNPQSNPAPIRAVNLQQPPNAASAADKPLSAPPRPLVAIGAVGHPERQEDSATAAPSRRFIRASTRCGMGQAAVCQLRPHPANDAGRRFGSTLTPSSVRDNGRQSCCTANLADLLPKPSMKMIPASSTTEESIKDLMRRLRMLSKRLVESKAAASNPNARVSEPGRDAGYNSGSAPANSSNAWKPRKTQWSRRDSGISKKDPATRPARLPRVMQLAAAQGESPPTGRGLQASTVNEKFVMLAEALHTAEVKSREGRQHAAKVPAACSRPSARSHEETLQQIASRRLSERAGLDAGCPSGRSRGRGAERDAIRRSAPSSRAHERNRKGGGRPNRPRPDISEQIALGFRPSSAGGTSSDPEAAFDSRLFNQDAGLASGSTPREDESNNCTTSLGANRPVSPPFCIRPDTKAWRKAASARRRGARPRSSAPAGLLPDRRFEGNRRRRWRKSARWAGQFEKQVEEDPFRLDDLFDNSQTDRRDGRTGSKRPASGHRDEGAGAT</sequence>
<evidence type="ECO:0000256" key="1">
    <source>
        <dbReference type="ARBA" id="ARBA00010197"/>
    </source>
</evidence>
<dbReference type="WBParaSite" id="maker-unitig_42577-snap-gene-0.3-mRNA-1">
    <property type="protein sequence ID" value="maker-unitig_42577-snap-gene-0.3-mRNA-1"/>
    <property type="gene ID" value="maker-unitig_42577-snap-gene-0.3"/>
</dbReference>
<feature type="compositionally biased region" description="Low complexity" evidence="2">
    <location>
        <begin position="168"/>
        <end position="182"/>
    </location>
</feature>
<feature type="region of interest" description="Disordered" evidence="2">
    <location>
        <begin position="249"/>
        <end position="499"/>
    </location>
</feature>
<dbReference type="InterPro" id="IPR017862">
    <property type="entry name" value="SKI-int_prot_SKIP"/>
</dbReference>
<proteinExistence type="inferred from homology"/>
<feature type="compositionally biased region" description="Basic and acidic residues" evidence="2">
    <location>
        <begin position="490"/>
        <end position="499"/>
    </location>
</feature>